<organism evidence="2 3">
    <name type="scientific">Calicophoron daubneyi</name>
    <name type="common">Rumen fluke</name>
    <name type="synonym">Paramphistomum daubneyi</name>
    <dbReference type="NCBI Taxonomy" id="300641"/>
    <lineage>
        <taxon>Eukaryota</taxon>
        <taxon>Metazoa</taxon>
        <taxon>Spiralia</taxon>
        <taxon>Lophotrochozoa</taxon>
        <taxon>Platyhelminthes</taxon>
        <taxon>Trematoda</taxon>
        <taxon>Digenea</taxon>
        <taxon>Plagiorchiida</taxon>
        <taxon>Pronocephalata</taxon>
        <taxon>Paramphistomoidea</taxon>
        <taxon>Paramphistomidae</taxon>
        <taxon>Calicophoron</taxon>
    </lineage>
</organism>
<gene>
    <name evidence="2" type="ORF">CDAUBV1_LOCUS5844</name>
</gene>
<evidence type="ECO:0000313" key="2">
    <source>
        <dbReference type="EMBL" id="CAL5132971.1"/>
    </source>
</evidence>
<protein>
    <submittedName>
        <fullName evidence="2">Uncharacterized protein</fullName>
    </submittedName>
</protein>
<comment type="caution">
    <text evidence="2">The sequence shown here is derived from an EMBL/GenBank/DDBJ whole genome shotgun (WGS) entry which is preliminary data.</text>
</comment>
<dbReference type="AlphaFoldDB" id="A0AAV2TA39"/>
<accession>A0AAV2TA39</accession>
<dbReference type="EMBL" id="CAXLJL010000145">
    <property type="protein sequence ID" value="CAL5132971.1"/>
    <property type="molecule type" value="Genomic_DNA"/>
</dbReference>
<sequence length="343" mass="39243">MDGFDVSGEFEEMVCSRDYGSFDEFEEALSNFCLSTSTSYVRRRVETIANDHRLQGVLPSCLKYVNATFKCVHRDRRYKANVRGPRYANYKCPSQFKIYCEGCRLKVRQEGKVMLHNHSRTEDQPWVYTKNRIGLGRAAMEEVQGLLRCYKTSRAIREYVRERFHRTLTAADVAHIRARVAKKHSVGGDSVLNGSSPSEDESVAIPHGELTENSKASETQPVGVLTSEVNSQDSRLTRSRRLASEIVEVLDSLEFGEFDRQCNNLRTWIDILTDQGCADVIFRKGSESVSTSTEQFNHANVFKVQMSAEKKVVITTDYNKDLHRAKKVSALTLIYYFMQRKEQ</sequence>
<evidence type="ECO:0000313" key="3">
    <source>
        <dbReference type="Proteomes" id="UP001497525"/>
    </source>
</evidence>
<feature type="compositionally biased region" description="Polar residues" evidence="1">
    <location>
        <begin position="211"/>
        <end position="220"/>
    </location>
</feature>
<proteinExistence type="predicted"/>
<dbReference type="Proteomes" id="UP001497525">
    <property type="component" value="Unassembled WGS sequence"/>
</dbReference>
<dbReference type="PANTHER" id="PTHR31569:SF4">
    <property type="entry name" value="SWIM-TYPE DOMAIN-CONTAINING PROTEIN"/>
    <property type="match status" value="1"/>
</dbReference>
<dbReference type="PANTHER" id="PTHR31569">
    <property type="entry name" value="SWIM-TYPE DOMAIN-CONTAINING PROTEIN"/>
    <property type="match status" value="1"/>
</dbReference>
<feature type="region of interest" description="Disordered" evidence="1">
    <location>
        <begin position="209"/>
        <end position="230"/>
    </location>
</feature>
<dbReference type="InterPro" id="IPR052579">
    <property type="entry name" value="Zinc_finger_SWIM"/>
</dbReference>
<evidence type="ECO:0000256" key="1">
    <source>
        <dbReference type="SAM" id="MobiDB-lite"/>
    </source>
</evidence>
<reference evidence="2" key="1">
    <citation type="submission" date="2024-06" db="EMBL/GenBank/DDBJ databases">
        <authorList>
            <person name="Liu X."/>
            <person name="Lenzi L."/>
            <person name="Haldenby T S."/>
            <person name="Uol C."/>
        </authorList>
    </citation>
    <scope>NUCLEOTIDE SEQUENCE</scope>
</reference>
<name>A0AAV2TA39_CALDB</name>